<keyword evidence="3" id="KW-0862">Zinc</keyword>
<gene>
    <name evidence="7" type="ORF">CCMP2556_LOCUS48907</name>
</gene>
<sequence length="830" mass="92717">MIPNRPPTPRARDFQRRRRLIMQGRSGFWLREQRAAAARNAPQRKVAEYRVISEIWPDVPPPSLERQRRDDAAPEPKVVANGANGTNGLSPQPEKPPKAPVEAASEFRDGESGDHQEGARADLDVFAKSERFSRLRAAVAQDPKALEAFLEEITKENPQLMRLISMYEEDFLTMLTANLLEAKVPGSPEAAKTQEPNPIPPKPSAKQKAILQSLQPTSTTSHTIVTLHSPFSCAVCKATRDLSLCSACQSVRFCCRQHQRRFWPRHQAVCRFIASVKGGLLQQVAGKKWVQEALPEVVDVWTRSRGQHPEPWELEQLVHLPHCRVCSKAPATLLCEICSQVAYCSKDCERMDEEHPGSWQCRQVAATALAAQVMHQMGGGVPFFTGLAEGELPEAIFHEGWQEYVNYARLKGLDEKDFEQCPPTAQQIIIDMLSFPMAVIEACRLAEHYWNQRHLEVHILNAYGSAMADLGKYEEFLHRAHQVKSLELHFVVPRGQMYRSEEATGQLSLCQRCQALGREITCVVHEMPLLDFIEEEIRSSSDPPFLRIAYSPALARLPMGDPSDQWEAALKRLADLQDDALFVITERTFADMQADEERMEDCGFHCVVPSQNSNFPSPLTLFDEVRSDEENPIGLTIWNMSLAAFKASGDHPSPKPAGKEEVLEEKEELPAFEDVTEVASPEDLSIGDRVLVRKCTQGEVTGLRPCGFPNGVEVTLENGQRKHFLPNELHLVSASKSSGDRPIPQLNLQDPRFKPLVQLNRSWTVDGSHFEDFPHQPEANPGSFVVSLNACCQGGRGFRSPATSRDAEPPLGEPGESRGGRSSPRATQVE</sequence>
<feature type="domain" description="MYND-type" evidence="6">
    <location>
        <begin position="233"/>
        <end position="270"/>
    </location>
</feature>
<name>A0ABP0RY53_9DINO</name>
<accession>A0ABP0RY53</accession>
<feature type="region of interest" description="Disordered" evidence="5">
    <location>
        <begin position="797"/>
        <end position="830"/>
    </location>
</feature>
<evidence type="ECO:0000313" key="8">
    <source>
        <dbReference type="Proteomes" id="UP001642484"/>
    </source>
</evidence>
<dbReference type="Pfam" id="PF01753">
    <property type="entry name" value="zf-MYND"/>
    <property type="match status" value="1"/>
</dbReference>
<dbReference type="Gene3D" id="1.10.10.540">
    <property type="entry name" value="XPC-binding domain"/>
    <property type="match status" value="1"/>
</dbReference>
<dbReference type="InterPro" id="IPR015360">
    <property type="entry name" value="XPC-bd"/>
</dbReference>
<dbReference type="EMBL" id="CAXAMN010026595">
    <property type="protein sequence ID" value="CAK9104287.1"/>
    <property type="molecule type" value="Genomic_DNA"/>
</dbReference>
<dbReference type="SUPFAM" id="SSF101238">
    <property type="entry name" value="XPC-binding domain"/>
    <property type="match status" value="1"/>
</dbReference>
<feature type="compositionally biased region" description="Low complexity" evidence="5">
    <location>
        <begin position="809"/>
        <end position="830"/>
    </location>
</feature>
<keyword evidence="2 4" id="KW-0863">Zinc-finger</keyword>
<evidence type="ECO:0000259" key="6">
    <source>
        <dbReference type="PROSITE" id="PS50865"/>
    </source>
</evidence>
<evidence type="ECO:0000256" key="5">
    <source>
        <dbReference type="SAM" id="MobiDB-lite"/>
    </source>
</evidence>
<dbReference type="Gene3D" id="6.10.140.2220">
    <property type="match status" value="1"/>
</dbReference>
<dbReference type="Pfam" id="PF09280">
    <property type="entry name" value="XPC-binding"/>
    <property type="match status" value="1"/>
</dbReference>
<feature type="compositionally biased region" description="Basic and acidic residues" evidence="5">
    <location>
        <begin position="105"/>
        <end position="119"/>
    </location>
</feature>
<evidence type="ECO:0000256" key="2">
    <source>
        <dbReference type="ARBA" id="ARBA00022771"/>
    </source>
</evidence>
<dbReference type="InterPro" id="IPR002893">
    <property type="entry name" value="Znf_MYND"/>
</dbReference>
<dbReference type="PANTHER" id="PTHR28069">
    <property type="entry name" value="GH20023P"/>
    <property type="match status" value="1"/>
</dbReference>
<comment type="caution">
    <text evidence="7">The sequence shown here is derived from an EMBL/GenBank/DDBJ whole genome shotgun (WGS) entry which is preliminary data.</text>
</comment>
<reference evidence="7 8" key="1">
    <citation type="submission" date="2024-02" db="EMBL/GenBank/DDBJ databases">
        <authorList>
            <person name="Chen Y."/>
            <person name="Shah S."/>
            <person name="Dougan E. K."/>
            <person name="Thang M."/>
            <person name="Chan C."/>
        </authorList>
    </citation>
    <scope>NUCLEOTIDE SEQUENCE [LARGE SCALE GENOMIC DNA]</scope>
</reference>
<organism evidence="7 8">
    <name type="scientific">Durusdinium trenchii</name>
    <dbReference type="NCBI Taxonomy" id="1381693"/>
    <lineage>
        <taxon>Eukaryota</taxon>
        <taxon>Sar</taxon>
        <taxon>Alveolata</taxon>
        <taxon>Dinophyceae</taxon>
        <taxon>Suessiales</taxon>
        <taxon>Symbiodiniaceae</taxon>
        <taxon>Durusdinium</taxon>
    </lineage>
</organism>
<dbReference type="Proteomes" id="UP001642484">
    <property type="component" value="Unassembled WGS sequence"/>
</dbReference>
<evidence type="ECO:0000256" key="1">
    <source>
        <dbReference type="ARBA" id="ARBA00022723"/>
    </source>
</evidence>
<dbReference type="Pfam" id="PF20179">
    <property type="entry name" value="MSS51_C"/>
    <property type="match status" value="1"/>
</dbReference>
<dbReference type="InterPro" id="IPR046824">
    <property type="entry name" value="Mss51-like_C"/>
</dbReference>
<feature type="compositionally biased region" description="Basic and acidic residues" evidence="5">
    <location>
        <begin position="65"/>
        <end position="74"/>
    </location>
</feature>
<dbReference type="InterPro" id="IPR036353">
    <property type="entry name" value="XPC-bd_sf"/>
</dbReference>
<evidence type="ECO:0000256" key="3">
    <source>
        <dbReference type="ARBA" id="ARBA00022833"/>
    </source>
</evidence>
<evidence type="ECO:0000313" key="7">
    <source>
        <dbReference type="EMBL" id="CAK9104287.1"/>
    </source>
</evidence>
<protein>
    <recommendedName>
        <fullName evidence="6">MYND-type domain-containing protein</fullName>
    </recommendedName>
</protein>
<dbReference type="PROSITE" id="PS50865">
    <property type="entry name" value="ZF_MYND_2"/>
    <property type="match status" value="1"/>
</dbReference>
<dbReference type="SUPFAM" id="SSF144232">
    <property type="entry name" value="HIT/MYND zinc finger-like"/>
    <property type="match status" value="2"/>
</dbReference>
<feature type="region of interest" description="Disordered" evidence="5">
    <location>
        <begin position="57"/>
        <end position="119"/>
    </location>
</feature>
<keyword evidence="1" id="KW-0479">Metal-binding</keyword>
<keyword evidence="8" id="KW-1185">Reference proteome</keyword>
<proteinExistence type="predicted"/>
<evidence type="ECO:0000256" key="4">
    <source>
        <dbReference type="PROSITE-ProRule" id="PRU00134"/>
    </source>
</evidence>